<feature type="compositionally biased region" description="Polar residues" evidence="1">
    <location>
        <begin position="46"/>
        <end position="55"/>
    </location>
</feature>
<organism evidence="2 3">
    <name type="scientific">Brevibacillus choshinensis</name>
    <dbReference type="NCBI Taxonomy" id="54911"/>
    <lineage>
        <taxon>Bacteria</taxon>
        <taxon>Bacillati</taxon>
        <taxon>Bacillota</taxon>
        <taxon>Bacilli</taxon>
        <taxon>Bacillales</taxon>
        <taxon>Paenibacillaceae</taxon>
        <taxon>Brevibacillus</taxon>
    </lineage>
</organism>
<proteinExistence type="predicted"/>
<evidence type="ECO:0000313" key="2">
    <source>
        <dbReference type="EMBL" id="KQL49107.1"/>
    </source>
</evidence>
<name>A0ABR5NC48_BRECH</name>
<accession>A0ABR5NC48</accession>
<keyword evidence="3" id="KW-1185">Reference proteome</keyword>
<comment type="caution">
    <text evidence="2">The sequence shown here is derived from an EMBL/GenBank/DDBJ whole genome shotgun (WGS) entry which is preliminary data.</text>
</comment>
<protein>
    <recommendedName>
        <fullName evidence="4">Peptidyl-prolyl cis-trans isomerase</fullName>
    </recommendedName>
</protein>
<evidence type="ECO:0000256" key="1">
    <source>
        <dbReference type="SAM" id="MobiDB-lite"/>
    </source>
</evidence>
<feature type="compositionally biased region" description="Basic and acidic residues" evidence="1">
    <location>
        <begin position="56"/>
        <end position="72"/>
    </location>
</feature>
<reference evidence="2 3" key="1">
    <citation type="submission" date="2015-09" db="EMBL/GenBank/DDBJ databases">
        <title>Genome sequencing project for genomic taxonomy and phylogenomics of Bacillus-like bacteria.</title>
        <authorList>
            <person name="Liu B."/>
            <person name="Wang J."/>
            <person name="Zhu Y."/>
            <person name="Liu G."/>
            <person name="Chen Q."/>
            <person name="Chen Z."/>
            <person name="Lan J."/>
            <person name="Che J."/>
            <person name="Ge C."/>
            <person name="Shi H."/>
            <person name="Pan Z."/>
            <person name="Liu X."/>
        </authorList>
    </citation>
    <scope>NUCLEOTIDE SEQUENCE [LARGE SCALE GENOMIC DNA]</scope>
    <source>
        <strain evidence="2 3">DSM 8552</strain>
    </source>
</reference>
<sequence>MSDVIVFKGAISFPITLDPTVWVFDDRKFDLREYVEENESVEQKQSKYLQGTGTQWDKELREGSEPPSERKTLAQERKVLEGDYGIRLDPFITIAEPLPEVTHVRLHREDQDPVELPLAEARRAILQFAKDGKPIREKGPVYFYLPETLLAKETPIDGITMMEFISSK</sequence>
<evidence type="ECO:0000313" key="3">
    <source>
        <dbReference type="Proteomes" id="UP000051063"/>
    </source>
</evidence>
<dbReference type="Proteomes" id="UP000051063">
    <property type="component" value="Unassembled WGS sequence"/>
</dbReference>
<dbReference type="RefSeq" id="WP_055743404.1">
    <property type="nucleotide sequence ID" value="NZ_LJJB01000007.1"/>
</dbReference>
<feature type="region of interest" description="Disordered" evidence="1">
    <location>
        <begin position="42"/>
        <end position="72"/>
    </location>
</feature>
<evidence type="ECO:0008006" key="4">
    <source>
        <dbReference type="Google" id="ProtNLM"/>
    </source>
</evidence>
<dbReference type="EMBL" id="LJJB01000007">
    <property type="protein sequence ID" value="KQL49107.1"/>
    <property type="molecule type" value="Genomic_DNA"/>
</dbReference>
<gene>
    <name evidence="2" type="ORF">AN963_04870</name>
</gene>